<comment type="subcellular location">
    <subcellularLocation>
        <location evidence="1">Endoplasmic reticulum membrane</location>
        <topology evidence="1">Single-pass membrane protein</topology>
    </subcellularLocation>
</comment>
<evidence type="ECO:0000256" key="3">
    <source>
        <dbReference type="ARBA" id="ARBA00022824"/>
    </source>
</evidence>
<sequence length="152" mass="17155">MADPPLLFVASSGGHLAQLLALEPWYRARARQWVSFDTPDAVSLLRGETVTWAHHPTTRNLTNLLRNFVLAARMVRRSRTGALLTTGAGVAVPFVVMAWLLRIPTVYIEVYDRIDTPTLTARLCRPLLSAMLVQWEEQRRFYPEATVVGKLI</sequence>
<keyword evidence="2 6" id="KW-0812">Transmembrane</keyword>
<dbReference type="InterPro" id="IPR013969">
    <property type="entry name" value="Oligosacch_biosynth_Alg14"/>
</dbReference>
<gene>
    <name evidence="7" type="primary">cpsF_2</name>
    <name evidence="7" type="ORF">Ari01nite_60330</name>
</gene>
<dbReference type="RefSeq" id="WP_203785582.1">
    <property type="nucleotide sequence ID" value="NZ_BOMV01000063.1"/>
</dbReference>
<keyword evidence="5 6" id="KW-0472">Membrane</keyword>
<evidence type="ECO:0000256" key="5">
    <source>
        <dbReference type="ARBA" id="ARBA00023136"/>
    </source>
</evidence>
<dbReference type="Proteomes" id="UP000636960">
    <property type="component" value="Unassembled WGS sequence"/>
</dbReference>
<comment type="caution">
    <text evidence="7">The sequence shown here is derived from an EMBL/GenBank/DDBJ whole genome shotgun (WGS) entry which is preliminary data.</text>
</comment>
<dbReference type="GO" id="GO:0006488">
    <property type="term" value="P:dolichol-linked oligosaccharide biosynthetic process"/>
    <property type="evidence" value="ECO:0007669"/>
    <property type="project" value="InterPro"/>
</dbReference>
<dbReference type="PANTHER" id="PTHR12154">
    <property type="entry name" value="GLYCOSYL TRANSFERASE-RELATED"/>
    <property type="match status" value="1"/>
</dbReference>
<dbReference type="PANTHER" id="PTHR12154:SF4">
    <property type="entry name" value="UDP-N-ACETYLGLUCOSAMINE TRANSFERASE SUBUNIT ALG14 HOMOLOG"/>
    <property type="match status" value="1"/>
</dbReference>
<evidence type="ECO:0000256" key="2">
    <source>
        <dbReference type="ARBA" id="ARBA00022692"/>
    </source>
</evidence>
<keyword evidence="3" id="KW-0256">Endoplasmic reticulum</keyword>
<evidence type="ECO:0000256" key="1">
    <source>
        <dbReference type="ARBA" id="ARBA00004389"/>
    </source>
</evidence>
<feature type="transmembrane region" description="Helical" evidence="6">
    <location>
        <begin position="82"/>
        <end position="101"/>
    </location>
</feature>
<dbReference type="EMBL" id="BOMV01000063">
    <property type="protein sequence ID" value="GIE98568.1"/>
    <property type="molecule type" value="Genomic_DNA"/>
</dbReference>
<accession>A0A919K4S1</accession>
<dbReference type="AlphaFoldDB" id="A0A919K4S1"/>
<dbReference type="GO" id="GO:0004577">
    <property type="term" value="F:N-acetylglucosaminyldiphosphodolichol N-acetylglucosaminyltransferase activity"/>
    <property type="evidence" value="ECO:0007669"/>
    <property type="project" value="TreeGrafter"/>
</dbReference>
<dbReference type="SUPFAM" id="SSF53756">
    <property type="entry name" value="UDP-Glycosyltransferase/glycogen phosphorylase"/>
    <property type="match status" value="1"/>
</dbReference>
<keyword evidence="4 6" id="KW-1133">Transmembrane helix</keyword>
<name>A0A919K4S1_9ACTN</name>
<keyword evidence="8" id="KW-1185">Reference proteome</keyword>
<dbReference type="Pfam" id="PF08660">
    <property type="entry name" value="Alg14"/>
    <property type="match status" value="1"/>
</dbReference>
<proteinExistence type="predicted"/>
<evidence type="ECO:0000256" key="4">
    <source>
        <dbReference type="ARBA" id="ARBA00022989"/>
    </source>
</evidence>
<reference evidence="7" key="1">
    <citation type="submission" date="2021-01" db="EMBL/GenBank/DDBJ databases">
        <title>Whole genome shotgun sequence of Actinoplanes rishiriensis NBRC 108556.</title>
        <authorList>
            <person name="Komaki H."/>
            <person name="Tamura T."/>
        </authorList>
    </citation>
    <scope>NUCLEOTIDE SEQUENCE</scope>
    <source>
        <strain evidence="7">NBRC 108556</strain>
    </source>
</reference>
<protein>
    <submittedName>
        <fullName evidence="7">UDP-N-acetylglucosamine--LPS N-acetylglucosamine transferase</fullName>
    </submittedName>
</protein>
<evidence type="ECO:0000313" key="8">
    <source>
        <dbReference type="Proteomes" id="UP000636960"/>
    </source>
</evidence>
<evidence type="ECO:0000256" key="6">
    <source>
        <dbReference type="SAM" id="Phobius"/>
    </source>
</evidence>
<evidence type="ECO:0000313" key="7">
    <source>
        <dbReference type="EMBL" id="GIE98568.1"/>
    </source>
</evidence>
<organism evidence="7 8">
    <name type="scientific">Paractinoplanes rishiriensis</name>
    <dbReference type="NCBI Taxonomy" id="1050105"/>
    <lineage>
        <taxon>Bacteria</taxon>
        <taxon>Bacillati</taxon>
        <taxon>Actinomycetota</taxon>
        <taxon>Actinomycetes</taxon>
        <taxon>Micromonosporales</taxon>
        <taxon>Micromonosporaceae</taxon>
        <taxon>Paractinoplanes</taxon>
    </lineage>
</organism>
<dbReference type="Gene3D" id="3.40.50.2000">
    <property type="entry name" value="Glycogen Phosphorylase B"/>
    <property type="match status" value="1"/>
</dbReference>
<keyword evidence="7" id="KW-0808">Transferase</keyword>